<keyword evidence="1" id="KW-0479">Metal-binding</keyword>
<evidence type="ECO:0000256" key="2">
    <source>
        <dbReference type="SAM" id="MobiDB-lite"/>
    </source>
</evidence>
<evidence type="ECO:0000256" key="1">
    <source>
        <dbReference type="PROSITE-ProRule" id="PRU00175"/>
    </source>
</evidence>
<feature type="compositionally biased region" description="Basic and acidic residues" evidence="2">
    <location>
        <begin position="39"/>
        <end position="63"/>
    </location>
</feature>
<dbReference type="SUPFAM" id="SSF57850">
    <property type="entry name" value="RING/U-box"/>
    <property type="match status" value="1"/>
</dbReference>
<feature type="region of interest" description="Disordered" evidence="2">
    <location>
        <begin position="383"/>
        <end position="407"/>
    </location>
</feature>
<protein>
    <recommendedName>
        <fullName evidence="3">RING-type domain-containing protein</fullName>
    </recommendedName>
</protein>
<comment type="caution">
    <text evidence="4">The sequence shown here is derived from an EMBL/GenBank/DDBJ whole genome shotgun (WGS) entry which is preliminary data.</text>
</comment>
<dbReference type="InterPro" id="IPR047126">
    <property type="entry name" value="RNF141-like"/>
</dbReference>
<feature type="region of interest" description="Disordered" evidence="2">
    <location>
        <begin position="99"/>
        <end position="166"/>
    </location>
</feature>
<feature type="compositionally biased region" description="Polar residues" evidence="2">
    <location>
        <begin position="110"/>
        <end position="120"/>
    </location>
</feature>
<evidence type="ECO:0000313" key="4">
    <source>
        <dbReference type="EMBL" id="KAL3688815.1"/>
    </source>
</evidence>
<dbReference type="Gene3D" id="3.30.40.10">
    <property type="entry name" value="Zinc/RING finger domain, C3HC4 (zinc finger)"/>
    <property type="match status" value="1"/>
</dbReference>
<feature type="compositionally biased region" description="Gly residues" evidence="2">
    <location>
        <begin position="320"/>
        <end position="331"/>
    </location>
</feature>
<dbReference type="CDD" id="cd00105">
    <property type="entry name" value="KH-I"/>
    <property type="match status" value="1"/>
</dbReference>
<feature type="region of interest" description="Disordered" evidence="2">
    <location>
        <begin position="319"/>
        <end position="339"/>
    </location>
</feature>
<evidence type="ECO:0000259" key="3">
    <source>
        <dbReference type="PROSITE" id="PS50089"/>
    </source>
</evidence>
<feature type="region of interest" description="Disordered" evidence="2">
    <location>
        <begin position="429"/>
        <end position="454"/>
    </location>
</feature>
<dbReference type="Proteomes" id="UP001633002">
    <property type="component" value="Unassembled WGS sequence"/>
</dbReference>
<reference evidence="4 5" key="1">
    <citation type="submission" date="2024-09" db="EMBL/GenBank/DDBJ databases">
        <title>Chromosome-scale assembly of Riccia sorocarpa.</title>
        <authorList>
            <person name="Paukszto L."/>
        </authorList>
    </citation>
    <scope>NUCLEOTIDE SEQUENCE [LARGE SCALE GENOMIC DNA]</scope>
    <source>
        <strain evidence="4">LP-2024</strain>
        <tissue evidence="4">Aerial parts of the thallus</tissue>
    </source>
</reference>
<name>A0ABD3HBD7_9MARC</name>
<dbReference type="InterPro" id="IPR036612">
    <property type="entry name" value="KH_dom_type_1_sf"/>
</dbReference>
<dbReference type="InterPro" id="IPR001841">
    <property type="entry name" value="Znf_RING"/>
</dbReference>
<organism evidence="4 5">
    <name type="scientific">Riccia sorocarpa</name>
    <dbReference type="NCBI Taxonomy" id="122646"/>
    <lineage>
        <taxon>Eukaryota</taxon>
        <taxon>Viridiplantae</taxon>
        <taxon>Streptophyta</taxon>
        <taxon>Embryophyta</taxon>
        <taxon>Marchantiophyta</taxon>
        <taxon>Marchantiopsida</taxon>
        <taxon>Marchantiidae</taxon>
        <taxon>Marchantiales</taxon>
        <taxon>Ricciaceae</taxon>
        <taxon>Riccia</taxon>
    </lineage>
</organism>
<dbReference type="GO" id="GO:0008270">
    <property type="term" value="F:zinc ion binding"/>
    <property type="evidence" value="ECO:0007669"/>
    <property type="project" value="UniProtKB-KW"/>
</dbReference>
<dbReference type="InterPro" id="IPR013083">
    <property type="entry name" value="Znf_RING/FYVE/PHD"/>
</dbReference>
<keyword evidence="1" id="KW-0862">Zinc</keyword>
<dbReference type="PANTHER" id="PTHR12109:SF5">
    <property type="entry name" value="RING-TYPE DOMAIN-CONTAINING PROTEIN"/>
    <property type="match status" value="1"/>
</dbReference>
<feature type="domain" description="RING-type" evidence="3">
    <location>
        <begin position="650"/>
        <end position="685"/>
    </location>
</feature>
<proteinExistence type="predicted"/>
<dbReference type="PANTHER" id="PTHR12109">
    <property type="entry name" value="RING FINGER PROTEIN 141-RELATED"/>
    <property type="match status" value="1"/>
</dbReference>
<dbReference type="AlphaFoldDB" id="A0ABD3HBD7"/>
<keyword evidence="5" id="KW-1185">Reference proteome</keyword>
<feature type="compositionally biased region" description="Low complexity" evidence="2">
    <location>
        <begin position="430"/>
        <end position="454"/>
    </location>
</feature>
<evidence type="ECO:0000313" key="5">
    <source>
        <dbReference type="Proteomes" id="UP001633002"/>
    </source>
</evidence>
<feature type="region of interest" description="Disordered" evidence="2">
    <location>
        <begin position="39"/>
        <end position="75"/>
    </location>
</feature>
<accession>A0ABD3HBD7</accession>
<dbReference type="EMBL" id="JBJQOH010000004">
    <property type="protein sequence ID" value="KAL3688815.1"/>
    <property type="molecule type" value="Genomic_DNA"/>
</dbReference>
<dbReference type="Pfam" id="PF13920">
    <property type="entry name" value="zf-C3HC4_3"/>
    <property type="match status" value="1"/>
</dbReference>
<gene>
    <name evidence="4" type="ORF">R1sor_015124</name>
</gene>
<dbReference type="SMART" id="SM00184">
    <property type="entry name" value="RING"/>
    <property type="match status" value="1"/>
</dbReference>
<keyword evidence="1" id="KW-0863">Zinc-finger</keyword>
<sequence length="733" mass="80496">MAAEIIGSWMGWSSIMQEIEALVEQQRLQRLERQRYEEDTARLLRDSSSHAEKTSDVHGRNANDVKGAGGNNKVSSAKQQYEFHHCQDRDCLSPCIDSESKNKKMKDSSFAATSAETPTVSLARAGGGGWSGKESQRSKHAQQQQQSVNAAVESRRRLARGPRSGATIASDVHLTVPLEDHRVVSTEYQASGMQALMRVTLLAAGFVIGARGISARLIGQVTGSIVQSWTESSRPDAVPIRLFRIQGKKAVVQAAVALISQAVAKYKDLCDCKRRGEFVQREHVINGVEFYYQPPPRKAFAVVPDSSGCSPGGNSLVNNHGGGNKQQGLGTGLDPSPEGGVGVVANGGGPDQLQQPPTVINNQLSFPIHHVWLQYLRAQQQQKQQQEAQQQQKTVHAKASGNPRAVPMVDDNQCIARRMIQSQNFFDWRQQQPQQVNSQQQQPPLPQPQVLGQQQQHKKIEHVEERVACDSDGCGRKLERIDQDLPQSMVSLEQALQQVRLEQQLLQQQSNRGVTESAVGCDRKMTTTNNVKHVKEPNVWAESQQERGGATGQKFQQSTSLFTVFGTSELPLPISWDGRVESCDNTTATPLGVLSSSATGATTPFDFLQCDFLRESLHSFPLTSRDNGPVPEYSLYGHTQNDPVVDINLCVVCLERPVSVRLMACGHSTFCLDCVQGLVHCPLCHEKIVSMHQCPSTSMATGPTVSTQCCLPVAAKLNGFSYHMWNWVPGALF</sequence>
<feature type="compositionally biased region" description="Low complexity" evidence="2">
    <location>
        <begin position="383"/>
        <end position="393"/>
    </location>
</feature>
<dbReference type="PROSITE" id="PS50089">
    <property type="entry name" value="ZF_RING_2"/>
    <property type="match status" value="1"/>
</dbReference>
<dbReference type="SUPFAM" id="SSF54791">
    <property type="entry name" value="Eukaryotic type KH-domain (KH-domain type I)"/>
    <property type="match status" value="1"/>
</dbReference>